<keyword evidence="1" id="KW-0732">Signal</keyword>
<comment type="caution">
    <text evidence="3">The sequence shown here is derived from an EMBL/GenBank/DDBJ whole genome shotgun (WGS) entry which is preliminary data.</text>
</comment>
<dbReference type="Proteomes" id="UP000030982">
    <property type="component" value="Unassembled WGS sequence"/>
</dbReference>
<dbReference type="SUPFAM" id="SSF53822">
    <property type="entry name" value="Periplasmic binding protein-like I"/>
    <property type="match status" value="1"/>
</dbReference>
<dbReference type="Gene3D" id="3.40.50.2300">
    <property type="match status" value="2"/>
</dbReference>
<dbReference type="OrthoDB" id="8287616at2"/>
<evidence type="ECO:0000313" key="3">
    <source>
        <dbReference type="EMBL" id="KHL02471.1"/>
    </source>
</evidence>
<feature type="signal peptide" evidence="1">
    <location>
        <begin position="1"/>
        <end position="29"/>
    </location>
</feature>
<dbReference type="STRING" id="1338436.LK10_12845"/>
<organism evidence="3 4">
    <name type="scientific">Sinomonas humi</name>
    <dbReference type="NCBI Taxonomy" id="1338436"/>
    <lineage>
        <taxon>Bacteria</taxon>
        <taxon>Bacillati</taxon>
        <taxon>Actinomycetota</taxon>
        <taxon>Actinomycetes</taxon>
        <taxon>Micrococcales</taxon>
        <taxon>Micrococcaceae</taxon>
        <taxon>Sinomonas</taxon>
    </lineage>
</organism>
<accession>A0A0B2AKY2</accession>
<reference evidence="3 4" key="1">
    <citation type="submission" date="2014-09" db="EMBL/GenBank/DDBJ databases">
        <title>Genome sequence of Sinomonas sp. MUSC 117.</title>
        <authorList>
            <person name="Lee L.-H."/>
        </authorList>
    </citation>
    <scope>NUCLEOTIDE SEQUENCE [LARGE SCALE GENOMIC DNA]</scope>
    <source>
        <strain evidence="3 4">MUSC 117</strain>
    </source>
</reference>
<keyword evidence="4" id="KW-1185">Reference proteome</keyword>
<dbReference type="AlphaFoldDB" id="A0A0B2AKY2"/>
<dbReference type="InterPro" id="IPR028082">
    <property type="entry name" value="Peripla_BP_I"/>
</dbReference>
<evidence type="ECO:0000313" key="4">
    <source>
        <dbReference type="Proteomes" id="UP000030982"/>
    </source>
</evidence>
<proteinExistence type="predicted"/>
<dbReference type="RefSeq" id="WP_043124229.1">
    <property type="nucleotide sequence ID" value="NZ_JTDL01000123.1"/>
</dbReference>
<feature type="chain" id="PRO_5038443012" description="Periplasmic binding protein domain-containing protein" evidence="1">
    <location>
        <begin position="30"/>
        <end position="387"/>
    </location>
</feature>
<gene>
    <name evidence="3" type="ORF">LK10_12845</name>
</gene>
<name>A0A0B2AKY2_9MICC</name>
<sequence length="387" mass="40151">MQIQRGIARRGAQILAIAGVLLMASTAVGCSSVSDGANAGQGKTDQAVIDAAAQALKAASTNATTLPQTKPLSGSVAGKKIVYLEAGFQTANLIGDRLVQAAGLLGMHVQRINIGLTPDTVAQGASEAVRLKPDAVMIVGFGPEFYQEQAKALTAAGIPIVGLGYYGCDTVRIKCTGNQVPVLANTFGPPEGDAAGKLMASKVIVDSKGAATVAYFGAPDLTMDQAVRGGFKSTIGKCAGCTVDYVDIQAQSIGTDLPSQIVSYLQSHPKTKWIAAQYGDLLIGVPEALKAAGISGVRIVSQSDSAAQFEDMEAGGPIVMDVPAAYGYLAYESADIIARALLKQPIDPKTIPQPERVLTKGDVDLSDAGYYPGVVGYQDLFKKLWTQ</sequence>
<feature type="domain" description="Periplasmic binding protein" evidence="2">
    <location>
        <begin position="119"/>
        <end position="337"/>
    </location>
</feature>
<dbReference type="InterPro" id="IPR025997">
    <property type="entry name" value="SBP_2_dom"/>
</dbReference>
<dbReference type="PROSITE" id="PS51257">
    <property type="entry name" value="PROKAR_LIPOPROTEIN"/>
    <property type="match status" value="1"/>
</dbReference>
<dbReference type="Pfam" id="PF13407">
    <property type="entry name" value="Peripla_BP_4"/>
    <property type="match status" value="1"/>
</dbReference>
<protein>
    <recommendedName>
        <fullName evidence="2">Periplasmic binding protein domain-containing protein</fullName>
    </recommendedName>
</protein>
<evidence type="ECO:0000259" key="2">
    <source>
        <dbReference type="Pfam" id="PF13407"/>
    </source>
</evidence>
<dbReference type="EMBL" id="JTDL01000123">
    <property type="protein sequence ID" value="KHL02471.1"/>
    <property type="molecule type" value="Genomic_DNA"/>
</dbReference>
<evidence type="ECO:0000256" key="1">
    <source>
        <dbReference type="SAM" id="SignalP"/>
    </source>
</evidence>